<dbReference type="EMBL" id="CP103300">
    <property type="protein sequence ID" value="UYM18584.1"/>
    <property type="molecule type" value="Genomic_DNA"/>
</dbReference>
<evidence type="ECO:0000313" key="1">
    <source>
        <dbReference type="EMBL" id="UYM18584.1"/>
    </source>
</evidence>
<proteinExistence type="predicted"/>
<dbReference type="InterPro" id="IPR010522">
    <property type="entry name" value="RepC_bac"/>
</dbReference>
<name>A0ABY6H0J8_9GAMM</name>
<organism evidence="1 2">
    <name type="scientific">Endozoicomonas euniceicola</name>
    <dbReference type="NCBI Taxonomy" id="1234143"/>
    <lineage>
        <taxon>Bacteria</taxon>
        <taxon>Pseudomonadati</taxon>
        <taxon>Pseudomonadota</taxon>
        <taxon>Gammaproteobacteria</taxon>
        <taxon>Oceanospirillales</taxon>
        <taxon>Endozoicomonadaceae</taxon>
        <taxon>Endozoicomonas</taxon>
    </lineage>
</organism>
<reference evidence="1" key="1">
    <citation type="submission" date="2022-10" db="EMBL/GenBank/DDBJ databases">
        <title>Completed Genome Sequence of two octocoral isolated bacterium, Endozoicomonas euniceicola EF212T and Endozoicomonas gorgoniicola PS125T.</title>
        <authorList>
            <person name="Chiou Y.-J."/>
            <person name="Chen Y.-H."/>
        </authorList>
    </citation>
    <scope>NUCLEOTIDE SEQUENCE</scope>
    <source>
        <strain evidence="1">EF212</strain>
    </source>
</reference>
<dbReference type="Proteomes" id="UP001163255">
    <property type="component" value="Chromosome"/>
</dbReference>
<keyword evidence="2" id="KW-1185">Reference proteome</keyword>
<gene>
    <name evidence="1" type="primary">repC</name>
    <name evidence="1" type="ORF">NX720_12010</name>
</gene>
<dbReference type="Pfam" id="PF06504">
    <property type="entry name" value="RepC"/>
    <property type="match status" value="1"/>
</dbReference>
<protein>
    <submittedName>
        <fullName evidence="1">Replication protein C, IncQ-type</fullName>
    </submittedName>
</protein>
<accession>A0ABY6H0J8</accession>
<evidence type="ECO:0000313" key="2">
    <source>
        <dbReference type="Proteomes" id="UP001163255"/>
    </source>
</evidence>
<sequence length="301" mass="35003">MVTELKKNNKKINLKKEKDSIKVSPIFTYIKLFQVWQTHNSLRYYKEVIEHKGITLTIKSFDFLNGNDKKMFLAILSLCTHQNIGKVIENDAETESIKKIRSGIFMLTDNDKDIFDPIIYIRCKAENIYTAAGYKKGGDTYSSLCNYLDRLAGVVFFVDENGSRYSMKMLDYQTDKDTGELIISINSKSAAAILSSHFTYVNMSDLRQIKDSLSILVYSYLSSCIWQHTKGKKILLDNICRKVFNDFDNYSESTKKVYRSKVRTFLKSMNNFYGWTVSIKKQHKDNIKTNKKVEYVIIDRE</sequence>
<dbReference type="RefSeq" id="WP_262601341.1">
    <property type="nucleotide sequence ID" value="NZ_CP103300.1"/>
</dbReference>